<evidence type="ECO:0000256" key="9">
    <source>
        <dbReference type="ARBA" id="ARBA00023242"/>
    </source>
</evidence>
<feature type="binding site" evidence="12">
    <location>
        <begin position="33"/>
        <end position="34"/>
    </location>
    <ligand>
        <name>mRNA</name>
        <dbReference type="ChEBI" id="CHEBI:33699"/>
    </ligand>
</feature>
<comment type="catalytic activity">
    <reaction evidence="10">
        <text>a 5'-end (5'-triphosphoguanosine)-ribonucleoside in mRNA + S-adenosyl-L-methionine = a 5'-end (N(7)-methyl 5'-triphosphoguanosine)-ribonucleoside in mRNA + S-adenosyl-L-homocysteine</text>
        <dbReference type="Rhea" id="RHEA:67008"/>
        <dbReference type="Rhea" id="RHEA-COMP:17166"/>
        <dbReference type="Rhea" id="RHEA-COMP:17167"/>
        <dbReference type="ChEBI" id="CHEBI:57856"/>
        <dbReference type="ChEBI" id="CHEBI:59789"/>
        <dbReference type="ChEBI" id="CHEBI:156461"/>
        <dbReference type="ChEBI" id="CHEBI:167617"/>
        <dbReference type="EC" id="2.1.1.56"/>
    </reaction>
</comment>
<feature type="domain" description="MRNA cap 0 methyltransferase" evidence="13">
    <location>
        <begin position="24"/>
        <end position="289"/>
    </location>
</feature>
<feature type="site" description="mRNA cap binding" evidence="12">
    <location>
        <position position="58"/>
    </location>
</feature>
<feature type="binding site" evidence="11">
    <location>
        <position position="77"/>
    </location>
    <ligand>
        <name>S-adenosyl-L-methionine</name>
        <dbReference type="ChEBI" id="CHEBI:59789"/>
    </ligand>
</feature>
<dbReference type="Pfam" id="PF03291">
    <property type="entry name" value="mRNA_G-N7_MeTrfase"/>
    <property type="match status" value="1"/>
</dbReference>
<evidence type="ECO:0000256" key="6">
    <source>
        <dbReference type="ARBA" id="ARBA00022691"/>
    </source>
</evidence>
<evidence type="ECO:0000313" key="14">
    <source>
        <dbReference type="EMBL" id="GAT96373.1"/>
    </source>
</evidence>
<evidence type="ECO:0000256" key="7">
    <source>
        <dbReference type="ARBA" id="ARBA00022884"/>
    </source>
</evidence>
<dbReference type="VEuPathDB" id="AmoebaDB:EHI8A_176580"/>
<feature type="binding site" evidence="11">
    <location>
        <position position="55"/>
    </location>
    <ligand>
        <name>S-adenosyl-L-methionine</name>
        <dbReference type="ChEBI" id="CHEBI:59789"/>
    </ligand>
</feature>
<dbReference type="InterPro" id="IPR016899">
    <property type="entry name" value="mRNA_G-N7_MeTrfase_euk"/>
</dbReference>
<evidence type="ECO:0000256" key="12">
    <source>
        <dbReference type="PIRSR" id="PIRSR028762-2"/>
    </source>
</evidence>
<dbReference type="PANTHER" id="PTHR12189">
    <property type="entry name" value="MRNA GUANINE-7- METHYLTRANSFERASE"/>
    <property type="match status" value="1"/>
</dbReference>
<proteinExistence type="predicted"/>
<protein>
    <recommendedName>
        <fullName evidence="2">mRNA (guanine-N(7))-methyltransferase</fullName>
        <ecNumber evidence="2">2.1.1.56</ecNumber>
    </recommendedName>
</protein>
<dbReference type="GO" id="GO:0004482">
    <property type="term" value="F:mRNA 5'-cap (guanine-N7-)-methyltransferase activity"/>
    <property type="evidence" value="ECO:0007669"/>
    <property type="project" value="UniProtKB-EC"/>
</dbReference>
<dbReference type="InterPro" id="IPR004971">
    <property type="entry name" value="mRNA_G-N7_MeTrfase_dom"/>
</dbReference>
<dbReference type="Proteomes" id="UP000078387">
    <property type="component" value="Unassembled WGS sequence"/>
</dbReference>
<dbReference type="VEuPathDB" id="AmoebaDB:EHI5A_142420"/>
<evidence type="ECO:0000256" key="8">
    <source>
        <dbReference type="ARBA" id="ARBA00023042"/>
    </source>
</evidence>
<dbReference type="GO" id="GO:0003723">
    <property type="term" value="F:RNA binding"/>
    <property type="evidence" value="ECO:0007669"/>
    <property type="project" value="UniProtKB-KW"/>
</dbReference>
<dbReference type="PANTHER" id="PTHR12189:SF2">
    <property type="entry name" value="MRNA CAP GUANINE-N7 METHYLTRANSFERASE"/>
    <property type="match status" value="1"/>
</dbReference>
<evidence type="ECO:0000313" key="15">
    <source>
        <dbReference type="Proteomes" id="UP000078387"/>
    </source>
</evidence>
<evidence type="ECO:0000256" key="3">
    <source>
        <dbReference type="ARBA" id="ARBA00022603"/>
    </source>
</evidence>
<reference evidence="14 15" key="1">
    <citation type="submission" date="2016-05" db="EMBL/GenBank/DDBJ databases">
        <title>First whole genome sequencing of Entamoeba histolytica HM1:IMSS-clone-6.</title>
        <authorList>
            <person name="Mukherjee Avik.K."/>
            <person name="Izumyama S."/>
            <person name="Nakada-Tsukui K."/>
            <person name="Nozaki T."/>
        </authorList>
    </citation>
    <scope>NUCLEOTIDE SEQUENCE [LARGE SCALE GENOMIC DNA]</scope>
    <source>
        <strain evidence="14 15">HM1:IMSS clone 6</strain>
    </source>
</reference>
<accession>A0A5K1TVM1</accession>
<dbReference type="Gene3D" id="3.40.50.150">
    <property type="entry name" value="Vaccinia Virus protein VP39"/>
    <property type="match status" value="1"/>
</dbReference>
<keyword evidence="3 14" id="KW-0489">Methyltransferase</keyword>
<dbReference type="PIRSF" id="PIRSF028762">
    <property type="entry name" value="ABD1"/>
    <property type="match status" value="1"/>
</dbReference>
<keyword evidence="8 12" id="KW-0506">mRNA capping</keyword>
<evidence type="ECO:0000256" key="2">
    <source>
        <dbReference type="ARBA" id="ARBA00011926"/>
    </source>
</evidence>
<dbReference type="EMBL" id="BDEQ01000001">
    <property type="protein sequence ID" value="GAT96373.1"/>
    <property type="molecule type" value="Genomic_DNA"/>
</dbReference>
<dbReference type="AlphaFoldDB" id="A0A5K1TVM1"/>
<dbReference type="InterPro" id="IPR039753">
    <property type="entry name" value="RG7MT1"/>
</dbReference>
<dbReference type="VEuPathDB" id="AmoebaDB:KM1_241930"/>
<comment type="subcellular location">
    <subcellularLocation>
        <location evidence="1">Nucleus</location>
    </subcellularLocation>
</comment>
<dbReference type="VEuPathDB" id="AmoebaDB:EHI7A_151100"/>
<gene>
    <name evidence="14" type="ORF">CL6EHI_095040</name>
</gene>
<comment type="caution">
    <text evidence="14">The sequence shown here is derived from an EMBL/GenBank/DDBJ whole genome shotgun (WGS) entry which is preliminary data.</text>
</comment>
<keyword evidence="6" id="KW-0949">S-adenosyl-L-methionine</keyword>
<dbReference type="FunFam" id="3.40.50.150:FF:000500">
    <property type="entry name" value="mRNA capping methyltransferase, putative"/>
    <property type="match status" value="1"/>
</dbReference>
<evidence type="ECO:0000256" key="11">
    <source>
        <dbReference type="PIRSR" id="PIRSR028762-1"/>
    </source>
</evidence>
<feature type="site" description="mRNA cap binding" evidence="12">
    <location>
        <position position="133"/>
    </location>
</feature>
<evidence type="ECO:0000256" key="1">
    <source>
        <dbReference type="ARBA" id="ARBA00004123"/>
    </source>
</evidence>
<dbReference type="GO" id="GO:0005634">
    <property type="term" value="C:nucleus"/>
    <property type="evidence" value="ECO:0007669"/>
    <property type="project" value="UniProtKB-SubCell"/>
</dbReference>
<sequence length="290" mass="34606">MDRRDVERGYDSKKQRNVQERKYSEIVALKRYNNWVKACLIRKYIPEHSRVLDFCGGKGGDYIKFNQNSVRSVLTCDISGESLKDAEKRYKEREPAFRFNLKTIKEDCFSSELLNKIPSNSSFEAVSCQFAIHYSFETKERAYQAIFNLTKYLRKGGLFVGTTVNAYRVVKKLRTVPGNKFGNELFTIRFDEQFDKENIPTYGAKYYFELKDAIDNLPEYLIPFCEFQKICEEHGLKLIGFWDFHQFYREWIKFQEYNELLDKMGKIDYMPNNQWEIISYYCAFVFQKVR</sequence>
<evidence type="ECO:0000256" key="4">
    <source>
        <dbReference type="ARBA" id="ARBA00022664"/>
    </source>
</evidence>
<evidence type="ECO:0000259" key="13">
    <source>
        <dbReference type="PROSITE" id="PS51562"/>
    </source>
</evidence>
<dbReference type="InterPro" id="IPR029063">
    <property type="entry name" value="SAM-dependent_MTases_sf"/>
</dbReference>
<feature type="binding site" evidence="11">
    <location>
        <position position="134"/>
    </location>
    <ligand>
        <name>S-adenosyl-L-methionine</name>
        <dbReference type="ChEBI" id="CHEBI:59789"/>
    </ligand>
</feature>
<feature type="site" description="mRNA cap binding" evidence="12">
    <location>
        <position position="281"/>
    </location>
</feature>
<evidence type="ECO:0000256" key="10">
    <source>
        <dbReference type="ARBA" id="ARBA00044712"/>
    </source>
</evidence>
<dbReference type="SUPFAM" id="SSF53335">
    <property type="entry name" value="S-adenosyl-L-methionine-dependent methyltransferases"/>
    <property type="match status" value="1"/>
</dbReference>
<name>A0A5K1TVM1_ENTHI</name>
<dbReference type="EC" id="2.1.1.56" evidence="2"/>
<dbReference type="PROSITE" id="PS51562">
    <property type="entry name" value="RNA_CAP0_MT"/>
    <property type="match status" value="1"/>
</dbReference>
<feature type="binding site" evidence="11">
    <location>
        <position position="129"/>
    </location>
    <ligand>
        <name>S-adenosyl-L-methionine</name>
        <dbReference type="ChEBI" id="CHEBI:59789"/>
    </ligand>
</feature>
<organism evidence="14 15">
    <name type="scientific">Entamoeba histolytica</name>
    <dbReference type="NCBI Taxonomy" id="5759"/>
    <lineage>
        <taxon>Eukaryota</taxon>
        <taxon>Amoebozoa</taxon>
        <taxon>Evosea</taxon>
        <taxon>Archamoebae</taxon>
        <taxon>Mastigamoebida</taxon>
        <taxon>Entamoebidae</taxon>
        <taxon>Entamoeba</taxon>
    </lineage>
</organism>
<keyword evidence="9" id="KW-0539">Nucleus</keyword>
<keyword evidence="5 14" id="KW-0808">Transferase</keyword>
<keyword evidence="7" id="KW-0694">RNA-binding</keyword>
<evidence type="ECO:0000256" key="5">
    <source>
        <dbReference type="ARBA" id="ARBA00022679"/>
    </source>
</evidence>
<keyword evidence="4" id="KW-0507">mRNA processing</keyword>
<feature type="binding site" evidence="11">
    <location>
        <position position="107"/>
    </location>
    <ligand>
        <name>S-adenosyl-L-methionine</name>
        <dbReference type="ChEBI" id="CHEBI:59789"/>
    </ligand>
</feature>
<dbReference type="OMA" id="LITGDCF"/>
<dbReference type="VEuPathDB" id="AmoebaDB:EHI_095040"/>
<dbReference type="CDD" id="cd02440">
    <property type="entry name" value="AdoMet_MTases"/>
    <property type="match status" value="1"/>
</dbReference>
<feature type="site" description="mRNA cap binding" evidence="12">
    <location>
        <position position="89"/>
    </location>
</feature>
<feature type="site" description="mRNA cap binding" evidence="12">
    <location>
        <position position="64"/>
    </location>
</feature>
<feature type="site" description="mRNA cap binding" evidence="12">
    <location>
        <position position="219"/>
    </location>
</feature>
<feature type="binding site" evidence="11">
    <location>
        <position position="37"/>
    </location>
    <ligand>
        <name>S-adenosyl-L-methionine</name>
        <dbReference type="ChEBI" id="CHEBI:59789"/>
    </ligand>
</feature>